<feature type="transmembrane region" description="Helical" evidence="7">
    <location>
        <begin position="307"/>
        <end position="326"/>
    </location>
</feature>
<evidence type="ECO:0000256" key="6">
    <source>
        <dbReference type="ARBA" id="ARBA00037968"/>
    </source>
</evidence>
<reference evidence="9 10" key="1">
    <citation type="submission" date="2019-04" db="EMBL/GenBank/DDBJ databases">
        <title>Friends and foes A comparative genomics study of 23 Aspergillus species from section Flavi.</title>
        <authorList>
            <consortium name="DOE Joint Genome Institute"/>
            <person name="Kjaerbolling I."/>
            <person name="Vesth T."/>
            <person name="Frisvad J.C."/>
            <person name="Nybo J.L."/>
            <person name="Theobald S."/>
            <person name="Kildgaard S."/>
            <person name="Isbrandt T."/>
            <person name="Kuo A."/>
            <person name="Sato A."/>
            <person name="Lyhne E.K."/>
            <person name="Kogle M.E."/>
            <person name="Wiebenga A."/>
            <person name="Kun R.S."/>
            <person name="Lubbers R.J."/>
            <person name="Makela M.R."/>
            <person name="Barry K."/>
            <person name="Chovatia M."/>
            <person name="Clum A."/>
            <person name="Daum C."/>
            <person name="Haridas S."/>
            <person name="He G."/>
            <person name="LaButti K."/>
            <person name="Lipzen A."/>
            <person name="Mondo S."/>
            <person name="Riley R."/>
            <person name="Salamov A."/>
            <person name="Simmons B.A."/>
            <person name="Magnuson J.K."/>
            <person name="Henrissat B."/>
            <person name="Mortensen U.H."/>
            <person name="Larsen T.O."/>
            <person name="Devries R.P."/>
            <person name="Grigoriev I.V."/>
            <person name="Machida M."/>
            <person name="Baker S.E."/>
            <person name="Andersen M.R."/>
        </authorList>
    </citation>
    <scope>NUCLEOTIDE SEQUENCE [LARGE SCALE GENOMIC DNA]</scope>
    <source>
        <strain evidence="9 10">CBS 151.66</strain>
    </source>
</reference>
<dbReference type="PANTHER" id="PTHR43791:SF15">
    <property type="entry name" value="TRANSPORTER SEO1-RELATED"/>
    <property type="match status" value="1"/>
</dbReference>
<evidence type="ECO:0000259" key="8">
    <source>
        <dbReference type="PROSITE" id="PS50850"/>
    </source>
</evidence>
<keyword evidence="2" id="KW-0813">Transport</keyword>
<comment type="similarity">
    <text evidence="6">Belongs to the major facilitator superfamily. Allantoate permease family.</text>
</comment>
<feature type="transmembrane region" description="Helical" evidence="7">
    <location>
        <begin position="73"/>
        <end position="94"/>
    </location>
</feature>
<dbReference type="Gene3D" id="1.20.1250.20">
    <property type="entry name" value="MFS general substrate transporter like domains"/>
    <property type="match status" value="1"/>
</dbReference>
<name>A0A5N5WVK8_9EURO</name>
<feature type="transmembrane region" description="Helical" evidence="7">
    <location>
        <begin position="393"/>
        <end position="415"/>
    </location>
</feature>
<evidence type="ECO:0000256" key="7">
    <source>
        <dbReference type="SAM" id="Phobius"/>
    </source>
</evidence>
<dbReference type="PANTHER" id="PTHR43791">
    <property type="entry name" value="PERMEASE-RELATED"/>
    <property type="match status" value="1"/>
</dbReference>
<evidence type="ECO:0000256" key="1">
    <source>
        <dbReference type="ARBA" id="ARBA00004141"/>
    </source>
</evidence>
<feature type="transmembrane region" description="Helical" evidence="7">
    <location>
        <begin position="333"/>
        <end position="353"/>
    </location>
</feature>
<dbReference type="FunFam" id="1.20.1250.20:FF:000065">
    <property type="entry name" value="Putative MFS pantothenate transporter"/>
    <property type="match status" value="1"/>
</dbReference>
<dbReference type="InterPro" id="IPR020846">
    <property type="entry name" value="MFS_dom"/>
</dbReference>
<gene>
    <name evidence="9" type="ORF">BDV29DRAFT_202261</name>
</gene>
<evidence type="ECO:0000256" key="2">
    <source>
        <dbReference type="ARBA" id="ARBA00022448"/>
    </source>
</evidence>
<keyword evidence="5 7" id="KW-0472">Membrane</keyword>
<dbReference type="OrthoDB" id="3639251at2759"/>
<evidence type="ECO:0000256" key="3">
    <source>
        <dbReference type="ARBA" id="ARBA00022692"/>
    </source>
</evidence>
<keyword evidence="10" id="KW-1185">Reference proteome</keyword>
<evidence type="ECO:0000313" key="9">
    <source>
        <dbReference type="EMBL" id="KAB8072541.1"/>
    </source>
</evidence>
<feature type="transmembrane region" description="Helical" evidence="7">
    <location>
        <begin position="101"/>
        <end position="120"/>
    </location>
</feature>
<comment type="subcellular location">
    <subcellularLocation>
        <location evidence="1">Membrane</location>
        <topology evidence="1">Multi-pass membrane protein</topology>
    </subcellularLocation>
</comment>
<dbReference type="PROSITE" id="PS50850">
    <property type="entry name" value="MFS"/>
    <property type="match status" value="1"/>
</dbReference>
<dbReference type="InterPro" id="IPR036259">
    <property type="entry name" value="MFS_trans_sf"/>
</dbReference>
<feature type="transmembrane region" description="Helical" evidence="7">
    <location>
        <begin position="266"/>
        <end position="292"/>
    </location>
</feature>
<protein>
    <submittedName>
        <fullName evidence="9">Major facilitator superfamily domain-containing protein</fullName>
    </submittedName>
</protein>
<dbReference type="SUPFAM" id="SSF103473">
    <property type="entry name" value="MFS general substrate transporter"/>
    <property type="match status" value="1"/>
</dbReference>
<feature type="transmembrane region" description="Helical" evidence="7">
    <location>
        <begin position="197"/>
        <end position="217"/>
    </location>
</feature>
<evidence type="ECO:0000313" key="10">
    <source>
        <dbReference type="Proteomes" id="UP000326565"/>
    </source>
</evidence>
<dbReference type="GO" id="GO:0022857">
    <property type="term" value="F:transmembrane transporter activity"/>
    <property type="evidence" value="ECO:0007669"/>
    <property type="project" value="InterPro"/>
</dbReference>
<dbReference type="GO" id="GO:0016020">
    <property type="term" value="C:membrane"/>
    <property type="evidence" value="ECO:0007669"/>
    <property type="project" value="UniProtKB-SubCell"/>
</dbReference>
<dbReference type="EMBL" id="ML732245">
    <property type="protein sequence ID" value="KAB8072541.1"/>
    <property type="molecule type" value="Genomic_DNA"/>
</dbReference>
<feature type="transmembrane region" description="Helical" evidence="7">
    <location>
        <begin position="163"/>
        <end position="182"/>
    </location>
</feature>
<accession>A0A5N5WVK8</accession>
<sequence length="470" mass="52922">MTTIPPRKKWYHIQWFADQDTKEERRLILKLDLLIVPYAFLAYWTKYIDQSNINNAYVSGLKEDLNLHGNELVHLQTIYTVGAVVGQLPFAYLFTRFPMSWLIPFMDIMWGVFTLLQYRVSSYSELMAYRFMVGWFEAAFFPGMHYIFGAWYRGDEISRRGGIFYVGLTLGTLTSSLIQAGTSARLDGVHGLAGWRWMYIICAIITIPIGILGYFVLPGTPDKPNKIILSEKDITLSKTRLSRSGHATSSDPFTLSTLKSLLTNKAVWALLALDIFFWNGSINTSSGGYLLWLKSLNRFSTSRINELAAISPALGIFYTLFVCFASDLVLGPAWAITLAHVWNVIGLVILVVWDVRESALWFAFVTTYSAVAMSSVLYGWVNTLLRYSATQRAVALVVLNTVAQSTTAWTPLLVFKTVEGPRFTKGYAFVLVNAVCLILLAHGIGAWTRRQRRTNAHCHASSGDNDEYVP</sequence>
<evidence type="ECO:0000256" key="5">
    <source>
        <dbReference type="ARBA" id="ARBA00023136"/>
    </source>
</evidence>
<feature type="transmembrane region" description="Helical" evidence="7">
    <location>
        <begin position="132"/>
        <end position="151"/>
    </location>
</feature>
<keyword evidence="3 7" id="KW-0812">Transmembrane</keyword>
<evidence type="ECO:0000256" key="4">
    <source>
        <dbReference type="ARBA" id="ARBA00022989"/>
    </source>
</evidence>
<feature type="transmembrane region" description="Helical" evidence="7">
    <location>
        <begin position="427"/>
        <end position="447"/>
    </location>
</feature>
<dbReference type="AlphaFoldDB" id="A0A5N5WVK8"/>
<keyword evidence="4 7" id="KW-1133">Transmembrane helix</keyword>
<feature type="transmembrane region" description="Helical" evidence="7">
    <location>
        <begin position="359"/>
        <end position="381"/>
    </location>
</feature>
<dbReference type="Pfam" id="PF07690">
    <property type="entry name" value="MFS_1"/>
    <property type="match status" value="1"/>
</dbReference>
<feature type="domain" description="Major facilitator superfamily (MFS) profile" evidence="8">
    <location>
        <begin position="35"/>
        <end position="451"/>
    </location>
</feature>
<feature type="transmembrane region" description="Helical" evidence="7">
    <location>
        <begin position="27"/>
        <end position="45"/>
    </location>
</feature>
<organism evidence="9 10">
    <name type="scientific">Aspergillus leporis</name>
    <dbReference type="NCBI Taxonomy" id="41062"/>
    <lineage>
        <taxon>Eukaryota</taxon>
        <taxon>Fungi</taxon>
        <taxon>Dikarya</taxon>
        <taxon>Ascomycota</taxon>
        <taxon>Pezizomycotina</taxon>
        <taxon>Eurotiomycetes</taxon>
        <taxon>Eurotiomycetidae</taxon>
        <taxon>Eurotiales</taxon>
        <taxon>Aspergillaceae</taxon>
        <taxon>Aspergillus</taxon>
        <taxon>Aspergillus subgen. Circumdati</taxon>
    </lineage>
</organism>
<proteinExistence type="inferred from homology"/>
<dbReference type="InterPro" id="IPR011701">
    <property type="entry name" value="MFS"/>
</dbReference>
<dbReference type="Proteomes" id="UP000326565">
    <property type="component" value="Unassembled WGS sequence"/>
</dbReference>